<protein>
    <submittedName>
        <fullName evidence="2">Uncharacterized protein</fullName>
    </submittedName>
</protein>
<proteinExistence type="predicted"/>
<evidence type="ECO:0000313" key="2">
    <source>
        <dbReference type="EMBL" id="GFE12764.1"/>
    </source>
</evidence>
<keyword evidence="3" id="KW-1185">Reference proteome</keyword>
<organism evidence="2 3">
    <name type="scientific">Streptomyces glebosus</name>
    <dbReference type="NCBI Taxonomy" id="249580"/>
    <lineage>
        <taxon>Bacteria</taxon>
        <taxon>Bacillati</taxon>
        <taxon>Actinomycetota</taxon>
        <taxon>Actinomycetes</taxon>
        <taxon>Kitasatosporales</taxon>
        <taxon>Streptomycetaceae</taxon>
        <taxon>Streptomyces</taxon>
    </lineage>
</organism>
<feature type="compositionally biased region" description="Basic and acidic residues" evidence="1">
    <location>
        <begin position="1"/>
        <end position="10"/>
    </location>
</feature>
<dbReference type="AlphaFoldDB" id="A0A640SPD4"/>
<feature type="region of interest" description="Disordered" evidence="1">
    <location>
        <begin position="1"/>
        <end position="32"/>
    </location>
</feature>
<sequence length="107" mass="11674">MVQGRERTECGGHLCPAPVQGDRHHDHGPNSVSSGCPYDSDCGTCVTEFGFDEPSAETQQKKQSGGRTERREPPMWGLPPYAFRLGPVRAFRRSRTPGTAGGRRCTA</sequence>
<accession>A0A640SPD4</accession>
<feature type="compositionally biased region" description="Polar residues" evidence="1">
    <location>
        <begin position="56"/>
        <end position="66"/>
    </location>
</feature>
<evidence type="ECO:0000256" key="1">
    <source>
        <dbReference type="SAM" id="MobiDB-lite"/>
    </source>
</evidence>
<gene>
    <name evidence="2" type="ORF">Sgleb_08110</name>
</gene>
<dbReference type="EMBL" id="BLIO01000001">
    <property type="protein sequence ID" value="GFE12764.1"/>
    <property type="molecule type" value="Genomic_DNA"/>
</dbReference>
<name>A0A640SPD4_9ACTN</name>
<comment type="caution">
    <text evidence="2">The sequence shown here is derived from an EMBL/GenBank/DDBJ whole genome shotgun (WGS) entry which is preliminary data.</text>
</comment>
<feature type="region of interest" description="Disordered" evidence="1">
    <location>
        <begin position="53"/>
        <end position="81"/>
    </location>
</feature>
<dbReference type="Proteomes" id="UP000430079">
    <property type="component" value="Unassembled WGS sequence"/>
</dbReference>
<evidence type="ECO:0000313" key="3">
    <source>
        <dbReference type="Proteomes" id="UP000430079"/>
    </source>
</evidence>
<reference evidence="2 3" key="1">
    <citation type="submission" date="2019-12" db="EMBL/GenBank/DDBJ databases">
        <title>Whole genome shotgun sequence of Streptomyces hygroscopicus subsp. glebosus NBRC 13786.</title>
        <authorList>
            <person name="Ichikawa N."/>
            <person name="Kimura A."/>
            <person name="Kitahashi Y."/>
            <person name="Komaki H."/>
            <person name="Tamura T."/>
        </authorList>
    </citation>
    <scope>NUCLEOTIDE SEQUENCE [LARGE SCALE GENOMIC DNA]</scope>
    <source>
        <strain evidence="2 3">NBRC 13786</strain>
    </source>
</reference>